<organism evidence="2 3">
    <name type="scientific">Cyanistes caeruleus</name>
    <name type="common">Eurasian blue tit</name>
    <name type="synonym">Parus caeruleus</name>
    <dbReference type="NCBI Taxonomy" id="156563"/>
    <lineage>
        <taxon>Eukaryota</taxon>
        <taxon>Metazoa</taxon>
        <taxon>Chordata</taxon>
        <taxon>Craniata</taxon>
        <taxon>Vertebrata</taxon>
        <taxon>Euteleostomi</taxon>
        <taxon>Archelosauria</taxon>
        <taxon>Archosauria</taxon>
        <taxon>Dinosauria</taxon>
        <taxon>Saurischia</taxon>
        <taxon>Theropoda</taxon>
        <taxon>Coelurosauria</taxon>
        <taxon>Aves</taxon>
        <taxon>Neognathae</taxon>
        <taxon>Neoaves</taxon>
        <taxon>Telluraves</taxon>
        <taxon>Australaves</taxon>
        <taxon>Passeriformes</taxon>
        <taxon>Paridae</taxon>
        <taxon>Cyanistes</taxon>
    </lineage>
</organism>
<sequence>MFFYLCGIHCTIKVILGGIFTVLFFITYIFLVITLWNFVLTYLPPAVFAFLSMPVLTSHFARREYRPFGCPTHYSNYKFSHKATSLIKILLKAHFCCAACGANSFLFLLAWGLPFPRLP</sequence>
<dbReference type="AlphaFoldDB" id="A0A8C0U3V8"/>
<feature type="transmembrane region" description="Helical" evidence="1">
    <location>
        <begin position="42"/>
        <end position="61"/>
    </location>
</feature>
<feature type="transmembrane region" description="Helical" evidence="1">
    <location>
        <begin position="12"/>
        <end position="36"/>
    </location>
</feature>
<feature type="transmembrane region" description="Helical" evidence="1">
    <location>
        <begin position="89"/>
        <end position="113"/>
    </location>
</feature>
<keyword evidence="3" id="KW-1185">Reference proteome</keyword>
<evidence type="ECO:0000256" key="1">
    <source>
        <dbReference type="SAM" id="Phobius"/>
    </source>
</evidence>
<keyword evidence="1" id="KW-0812">Transmembrane</keyword>
<reference evidence="2" key="1">
    <citation type="submission" date="2025-08" db="UniProtKB">
        <authorList>
            <consortium name="Ensembl"/>
        </authorList>
    </citation>
    <scope>IDENTIFICATION</scope>
</reference>
<dbReference type="Proteomes" id="UP000694410">
    <property type="component" value="Unplaced"/>
</dbReference>
<evidence type="ECO:0000313" key="3">
    <source>
        <dbReference type="Proteomes" id="UP000694410"/>
    </source>
</evidence>
<dbReference type="Ensembl" id="ENSCCET00000002488.1">
    <property type="protein sequence ID" value="ENSCCEP00000001449.1"/>
    <property type="gene ID" value="ENSCCEG00000001697.1"/>
</dbReference>
<reference evidence="2" key="2">
    <citation type="submission" date="2025-09" db="UniProtKB">
        <authorList>
            <consortium name="Ensembl"/>
        </authorList>
    </citation>
    <scope>IDENTIFICATION</scope>
</reference>
<name>A0A8C0U3V8_CYACU</name>
<keyword evidence="1" id="KW-0472">Membrane</keyword>
<evidence type="ECO:0000313" key="2">
    <source>
        <dbReference type="Ensembl" id="ENSCCEP00000001449.1"/>
    </source>
</evidence>
<proteinExistence type="predicted"/>
<accession>A0A8C0U3V8</accession>
<keyword evidence="1" id="KW-1133">Transmembrane helix</keyword>
<protein>
    <submittedName>
        <fullName evidence="2">Uncharacterized protein</fullName>
    </submittedName>
</protein>